<dbReference type="Pfam" id="PF13287">
    <property type="entry name" value="Fn3_assoc"/>
    <property type="match status" value="1"/>
</dbReference>
<dbReference type="GO" id="GO:0020037">
    <property type="term" value="F:heme binding"/>
    <property type="evidence" value="ECO:0007669"/>
    <property type="project" value="InterPro"/>
</dbReference>
<evidence type="ECO:0000256" key="2">
    <source>
        <dbReference type="ARBA" id="ARBA00022723"/>
    </source>
</evidence>
<evidence type="ECO:0000256" key="1">
    <source>
        <dbReference type="ARBA" id="ARBA00022617"/>
    </source>
</evidence>
<accession>A0A1T5N7H2</accession>
<evidence type="ECO:0000256" key="5">
    <source>
        <dbReference type="SAM" id="Phobius"/>
    </source>
</evidence>
<feature type="transmembrane region" description="Helical" evidence="5">
    <location>
        <begin position="50"/>
        <end position="69"/>
    </location>
</feature>
<feature type="transmembrane region" description="Helical" evidence="5">
    <location>
        <begin position="12"/>
        <end position="30"/>
    </location>
</feature>
<dbReference type="GO" id="GO:0046872">
    <property type="term" value="F:metal ion binding"/>
    <property type="evidence" value="ECO:0007669"/>
    <property type="project" value="UniProtKB-KW"/>
</dbReference>
<dbReference type="InterPro" id="IPR019251">
    <property type="entry name" value="DUF2231_TM"/>
</dbReference>
<evidence type="ECO:0000313" key="7">
    <source>
        <dbReference type="EMBL" id="SKC96416.1"/>
    </source>
</evidence>
<gene>
    <name evidence="7" type="ORF">SAMN05660461_0691</name>
</gene>
<dbReference type="Gene3D" id="3.80.10.10">
    <property type="entry name" value="Ribonuclease Inhibitor"/>
    <property type="match status" value="1"/>
</dbReference>
<name>A0A1T5N7H2_9BACT</name>
<evidence type="ECO:0000256" key="3">
    <source>
        <dbReference type="ARBA" id="ARBA00023004"/>
    </source>
</evidence>
<evidence type="ECO:0000256" key="4">
    <source>
        <dbReference type="PROSITE-ProRule" id="PRU00433"/>
    </source>
</evidence>
<evidence type="ECO:0000313" key="8">
    <source>
        <dbReference type="Proteomes" id="UP000190166"/>
    </source>
</evidence>
<dbReference type="EMBL" id="FUZZ01000001">
    <property type="protein sequence ID" value="SKC96416.1"/>
    <property type="molecule type" value="Genomic_DNA"/>
</dbReference>
<feature type="transmembrane region" description="Helical" evidence="5">
    <location>
        <begin position="81"/>
        <end position="105"/>
    </location>
</feature>
<reference evidence="8" key="1">
    <citation type="submission" date="2017-02" db="EMBL/GenBank/DDBJ databases">
        <authorList>
            <person name="Varghese N."/>
            <person name="Submissions S."/>
        </authorList>
    </citation>
    <scope>NUCLEOTIDE SEQUENCE [LARGE SCALE GENOMIC DNA]</scope>
    <source>
        <strain evidence="8">DSM 18108</strain>
    </source>
</reference>
<keyword evidence="5" id="KW-1133">Transmembrane helix</keyword>
<dbReference type="PANTHER" id="PTHR35889:SF3">
    <property type="entry name" value="F-BOX DOMAIN-CONTAINING PROTEIN"/>
    <property type="match status" value="1"/>
</dbReference>
<keyword evidence="2 4" id="KW-0479">Metal-binding</keyword>
<dbReference type="AlphaFoldDB" id="A0A1T5N7H2"/>
<proteinExistence type="predicted"/>
<feature type="domain" description="Cytochrome c" evidence="6">
    <location>
        <begin position="165"/>
        <end position="286"/>
    </location>
</feature>
<dbReference type="Pfam" id="PF09990">
    <property type="entry name" value="DUF2231"/>
    <property type="match status" value="1"/>
</dbReference>
<keyword evidence="5" id="KW-0472">Membrane</keyword>
<dbReference type="Pfam" id="PF07635">
    <property type="entry name" value="PSCyt1"/>
    <property type="match status" value="1"/>
</dbReference>
<evidence type="ECO:0000259" key="6">
    <source>
        <dbReference type="PROSITE" id="PS51007"/>
    </source>
</evidence>
<keyword evidence="8" id="KW-1185">Reference proteome</keyword>
<dbReference type="SUPFAM" id="SSF52047">
    <property type="entry name" value="RNI-like"/>
    <property type="match status" value="1"/>
</dbReference>
<protein>
    <submittedName>
        <fullName evidence="7">Uncharacterized membrane protein</fullName>
    </submittedName>
</protein>
<dbReference type="GO" id="GO:0009055">
    <property type="term" value="F:electron transfer activity"/>
    <property type="evidence" value="ECO:0007669"/>
    <property type="project" value="InterPro"/>
</dbReference>
<dbReference type="SUPFAM" id="SSF46626">
    <property type="entry name" value="Cytochrome c"/>
    <property type="match status" value="1"/>
</dbReference>
<dbReference type="PANTHER" id="PTHR35889">
    <property type="entry name" value="CYCLOINULO-OLIGOSACCHARIDE FRUCTANOTRANSFERASE-RELATED"/>
    <property type="match status" value="1"/>
</dbReference>
<dbReference type="RefSeq" id="WP_079468009.1">
    <property type="nucleotide sequence ID" value="NZ_FUZZ01000001.1"/>
</dbReference>
<dbReference type="InterPro" id="IPR026876">
    <property type="entry name" value="Fn3_assoc_repeat"/>
</dbReference>
<dbReference type="InterPro" id="IPR011429">
    <property type="entry name" value="Cyt_c_Planctomycete-type"/>
</dbReference>
<sequence length="724" mass="78949">MTVKQPSRWQSAGSSLLFAGNIFILFLVIFGNRVVLPPWLQVLGRMHPLLLHFPIVLILVAGILTFIRLREPAAEAWKQQLAAVLLLTGALSAVVTVIMGLFLSGEEGYNGSGTLQWHKWSGVSMCWLASLLYWFGQSEKSRPVLQKGGILITAALLVITGHFGADITHGENFVLAPVSPAGKGPQVPFDQALVYEHLVKPVLQEKCMNCHNAGKAKGELAMELPQQLLKGGKSGKLFVAGKPEMSLLMERLHLPLDAKKHMPPAGKPQLTPEEADLLYYWIKGGADFKTKVAALPAKDSLRLLATAMLQPAASTAPVYNFAAADEKLVQKLNNNYRVIYPIALNVAPLVVNCYNKDQFNSKSIEELLPLKKQIIEMHLQKMPVQDADLNIIAQFPELRVLNLSFTNVKGQTLSALAKLPHLESLSLSGTPVTLQQLQVLKTAPALKELYLWNTALTAAELDQLPAVFKQVAIIKGFTDDGKQLLKLNQPLLLNTASVFRSATQLLLKHPIKGVEIRYTTDGSVPDSINSPLFKDSLLLQSNTTIRAIACKKGWYASDPVQFSFYKSSYSPDSVVLLTQPDGSYAGNGAKTLCDGQKGGVDQGNGKWLGYVKEPMTAMLLFKQPVPLQSVSVGILRNINGYIFPPAKIEIWGGADAQHLKLLKRIIPAAGKKDDPAASMEIAAAFPLTTVSCVKLVMEPLLKIPGWHPGKGGRGWAFADEVLLN</sequence>
<dbReference type="InterPro" id="IPR032675">
    <property type="entry name" value="LRR_dom_sf"/>
</dbReference>
<keyword evidence="1 4" id="KW-0349">Heme</keyword>
<dbReference type="STRING" id="393003.SAMN05660461_0691"/>
<feature type="transmembrane region" description="Helical" evidence="5">
    <location>
        <begin position="148"/>
        <end position="165"/>
    </location>
</feature>
<dbReference type="Proteomes" id="UP000190166">
    <property type="component" value="Unassembled WGS sequence"/>
</dbReference>
<keyword evidence="5" id="KW-0812">Transmembrane</keyword>
<dbReference type="PROSITE" id="PS51007">
    <property type="entry name" value="CYTC"/>
    <property type="match status" value="1"/>
</dbReference>
<keyword evidence="3 4" id="KW-0408">Iron</keyword>
<feature type="transmembrane region" description="Helical" evidence="5">
    <location>
        <begin position="117"/>
        <end position="136"/>
    </location>
</feature>
<organism evidence="7 8">
    <name type="scientific">Chitinophaga ginsengisegetis</name>
    <dbReference type="NCBI Taxonomy" id="393003"/>
    <lineage>
        <taxon>Bacteria</taxon>
        <taxon>Pseudomonadati</taxon>
        <taxon>Bacteroidota</taxon>
        <taxon>Chitinophagia</taxon>
        <taxon>Chitinophagales</taxon>
        <taxon>Chitinophagaceae</taxon>
        <taxon>Chitinophaga</taxon>
    </lineage>
</organism>
<dbReference type="InterPro" id="IPR036909">
    <property type="entry name" value="Cyt_c-like_dom_sf"/>
</dbReference>
<dbReference type="InterPro" id="IPR009056">
    <property type="entry name" value="Cyt_c-like_dom"/>
</dbReference>